<proteinExistence type="predicted"/>
<name>A0ACB5RC22_9CLOT</name>
<sequence>MIILETQRLVLREMTQADLSDLCNILQDEDVMYAYEGAFSAGEVQEWLDRQIRRYKEYGFGLWSVVLRETGVMIGQCGVTMQDYKNTKIMEVGYLFQKQYWHHGYASEAAIACKEYAFDKLNAKEVYSIIRDTNIPSQNVAIRNGMTRIDEFIKHYRGVDVPHFLFSTKKIL</sequence>
<comment type="caution">
    <text evidence="1">The sequence shown here is derived from an EMBL/GenBank/DDBJ whole genome shotgun (WGS) entry which is preliminary data.</text>
</comment>
<organism evidence="1 2">
    <name type="scientific">Inconstantimicrobium mannanitabidum</name>
    <dbReference type="NCBI Taxonomy" id="1604901"/>
    <lineage>
        <taxon>Bacteria</taxon>
        <taxon>Bacillati</taxon>
        <taxon>Bacillota</taxon>
        <taxon>Clostridia</taxon>
        <taxon>Eubacteriales</taxon>
        <taxon>Clostridiaceae</taxon>
        <taxon>Inconstantimicrobium</taxon>
    </lineage>
</organism>
<evidence type="ECO:0000313" key="1">
    <source>
        <dbReference type="EMBL" id="GKX66429.1"/>
    </source>
</evidence>
<keyword evidence="2" id="KW-1185">Reference proteome</keyword>
<gene>
    <name evidence="1" type="ORF">rsdtw13_16870</name>
</gene>
<accession>A0ACB5RC22</accession>
<protein>
    <submittedName>
        <fullName evidence="1">Acetyltransferase</fullName>
    </submittedName>
</protein>
<reference evidence="1" key="1">
    <citation type="journal article" date="2025" name="Int. J. Syst. Evol. Microbiol.">
        <title>Inconstantimicrobium mannanitabidum sp. nov., a novel member of the family Clostridiaceae isolated from anoxic soil under the treatment of reductive soil disinfestation.</title>
        <authorList>
            <person name="Ueki A."/>
            <person name="Tonouchi A."/>
            <person name="Honma S."/>
            <person name="Kaku N."/>
            <person name="Ueki K."/>
        </authorList>
    </citation>
    <scope>NUCLEOTIDE SEQUENCE</scope>
    <source>
        <strain evidence="1">TW13</strain>
    </source>
</reference>
<evidence type="ECO:0000313" key="2">
    <source>
        <dbReference type="Proteomes" id="UP001058074"/>
    </source>
</evidence>
<dbReference type="Proteomes" id="UP001058074">
    <property type="component" value="Unassembled WGS sequence"/>
</dbReference>
<dbReference type="EMBL" id="BROD01000001">
    <property type="protein sequence ID" value="GKX66429.1"/>
    <property type="molecule type" value="Genomic_DNA"/>
</dbReference>